<dbReference type="Proteomes" id="UP000199153">
    <property type="component" value="Unassembled WGS sequence"/>
</dbReference>
<organism evidence="2 3">
    <name type="scientific">Salegentibacter flavus</name>
    <dbReference type="NCBI Taxonomy" id="287099"/>
    <lineage>
        <taxon>Bacteria</taxon>
        <taxon>Pseudomonadati</taxon>
        <taxon>Bacteroidota</taxon>
        <taxon>Flavobacteriia</taxon>
        <taxon>Flavobacteriales</taxon>
        <taxon>Flavobacteriaceae</taxon>
        <taxon>Salegentibacter</taxon>
    </lineage>
</organism>
<feature type="chain" id="PRO_5011459219" description="Bacteroides conjugative transposon TraN protein" evidence="1">
    <location>
        <begin position="19"/>
        <end position="264"/>
    </location>
</feature>
<feature type="signal peptide" evidence="1">
    <location>
        <begin position="1"/>
        <end position="18"/>
    </location>
</feature>
<gene>
    <name evidence="2" type="ORF">SAMN05660413_02986</name>
</gene>
<dbReference type="EMBL" id="FOVL01000024">
    <property type="protein sequence ID" value="SFN89917.1"/>
    <property type="molecule type" value="Genomic_DNA"/>
</dbReference>
<dbReference type="Pfam" id="PF13595">
    <property type="entry name" value="DUF4138"/>
    <property type="match status" value="1"/>
</dbReference>
<dbReference type="RefSeq" id="WP_093411093.1">
    <property type="nucleotide sequence ID" value="NZ_FOVL01000024.1"/>
</dbReference>
<sequence length="264" mass="30412">MKTLLALWAFFLTTNMNAQEYPKLFGNNSENVAVVFPEPIRQAIVGNDNFAFGYSPEKPQRVGLLKAQPGMDSNLIVITTDNRLYTFHLKYANSLQAWNYFIEANSGKTLKAKDTIIKKEVKVKFKDPKFEYMATHLLKPEYKTLQSRTSNDIRLGINKVLYYSDYLILILELENKSGIIFEPGKLRLFSELGNKRKKASYQKVTLDPLYISKVDKTVLSGQKERFAVILPKYIPGNSERISVQIQEKTTSRNVRLKIRRALFK</sequence>
<protein>
    <recommendedName>
        <fullName evidence="4">Bacteroides conjugative transposon TraN protein</fullName>
    </recommendedName>
</protein>
<evidence type="ECO:0000256" key="1">
    <source>
        <dbReference type="SAM" id="SignalP"/>
    </source>
</evidence>
<evidence type="ECO:0000313" key="2">
    <source>
        <dbReference type="EMBL" id="SFN89917.1"/>
    </source>
</evidence>
<dbReference type="InterPro" id="IPR022298">
    <property type="entry name" value="Conjug_transposon_TraN"/>
</dbReference>
<dbReference type="OrthoDB" id="1038500at2"/>
<evidence type="ECO:0008006" key="4">
    <source>
        <dbReference type="Google" id="ProtNLM"/>
    </source>
</evidence>
<keyword evidence="1" id="KW-0732">Signal</keyword>
<dbReference type="STRING" id="287099.SAMN05660413_02986"/>
<proteinExistence type="predicted"/>
<accession>A0A1I5CSL9</accession>
<evidence type="ECO:0000313" key="3">
    <source>
        <dbReference type="Proteomes" id="UP000199153"/>
    </source>
</evidence>
<dbReference type="AlphaFoldDB" id="A0A1I5CSL9"/>
<name>A0A1I5CSL9_9FLAO</name>
<keyword evidence="3" id="KW-1185">Reference proteome</keyword>
<reference evidence="2 3" key="1">
    <citation type="submission" date="2016-10" db="EMBL/GenBank/DDBJ databases">
        <authorList>
            <person name="de Groot N.N."/>
        </authorList>
    </citation>
    <scope>NUCLEOTIDE SEQUENCE [LARGE SCALE GENOMIC DNA]</scope>
    <source>
        <strain evidence="2 3">DSM 17794</strain>
    </source>
</reference>